<gene>
    <name evidence="1" type="ORF">ACFOD6_22035</name>
</gene>
<proteinExistence type="predicted"/>
<dbReference type="RefSeq" id="WP_197643658.1">
    <property type="nucleotide sequence ID" value="NZ_JAEACP010000009.1"/>
</dbReference>
<accession>A0ABV7E209</accession>
<protein>
    <submittedName>
        <fullName evidence="1">Uncharacterized protein</fullName>
    </submittedName>
</protein>
<organism evidence="1 2">
    <name type="scientific">Tabrizicola soli</name>
    <dbReference type="NCBI Taxonomy" id="2185115"/>
    <lineage>
        <taxon>Bacteria</taxon>
        <taxon>Pseudomonadati</taxon>
        <taxon>Pseudomonadota</taxon>
        <taxon>Alphaproteobacteria</taxon>
        <taxon>Rhodobacterales</taxon>
        <taxon>Paracoccaceae</taxon>
        <taxon>Tabrizicola</taxon>
    </lineage>
</organism>
<dbReference type="Proteomes" id="UP001595445">
    <property type="component" value="Unassembled WGS sequence"/>
</dbReference>
<evidence type="ECO:0000313" key="2">
    <source>
        <dbReference type="Proteomes" id="UP001595445"/>
    </source>
</evidence>
<name>A0ABV7E209_9RHOB</name>
<comment type="caution">
    <text evidence="1">The sequence shown here is derived from an EMBL/GenBank/DDBJ whole genome shotgun (WGS) entry which is preliminary data.</text>
</comment>
<dbReference type="EMBL" id="JBHRSM010000055">
    <property type="protein sequence ID" value="MFC3088729.1"/>
    <property type="molecule type" value="Genomic_DNA"/>
</dbReference>
<reference evidence="2" key="1">
    <citation type="journal article" date="2019" name="Int. J. Syst. Evol. Microbiol.">
        <title>The Global Catalogue of Microorganisms (GCM) 10K type strain sequencing project: providing services to taxonomists for standard genome sequencing and annotation.</title>
        <authorList>
            <consortium name="The Broad Institute Genomics Platform"/>
            <consortium name="The Broad Institute Genome Sequencing Center for Infectious Disease"/>
            <person name="Wu L."/>
            <person name="Ma J."/>
        </authorList>
    </citation>
    <scope>NUCLEOTIDE SEQUENCE [LARGE SCALE GENOMIC DNA]</scope>
    <source>
        <strain evidence="2">KCTC 62102</strain>
    </source>
</reference>
<sequence>MNRGTLPIVARLTALQTPARLAPGGARVVAEIGHRNPLAAILREVNETILARSLCFESGSGSSLTLEVAGRRVLRLTGATGLAGAETCLAAPVLEDEHKDALIKLLQALAAQRSELRVMSAPPGRGSDGVSVGLPVALLADLCLIELNDAGEAEEPEPVAEPPEPATGVEIEAGDEAFLVRFAARMGPTLAAWLISGGSRDGKSDGPEEMVSHLRGFLDDESESIARQLDLVSMVPAGPVCIALGAALSEGHGILCARAEGGTLLGVIEGDATQSLLTAWNAARG</sequence>
<evidence type="ECO:0000313" key="1">
    <source>
        <dbReference type="EMBL" id="MFC3088729.1"/>
    </source>
</evidence>
<keyword evidence="2" id="KW-1185">Reference proteome</keyword>